<comment type="caution">
    <text evidence="2">The sequence shown here is derived from an EMBL/GenBank/DDBJ whole genome shotgun (WGS) entry which is preliminary data.</text>
</comment>
<accession>A0A0F9W8H8</accession>
<dbReference type="EMBL" id="LAZR01000328">
    <property type="protein sequence ID" value="KKN74348.1"/>
    <property type="molecule type" value="Genomic_DNA"/>
</dbReference>
<gene>
    <name evidence="2" type="ORF">LCGC14_0391490</name>
</gene>
<feature type="region of interest" description="Disordered" evidence="1">
    <location>
        <begin position="1"/>
        <end position="36"/>
    </location>
</feature>
<sequence>MATKRKAAAEAEGPDTQPDDQVASEPPPEPENEPGLCEARINYYRGEGDGEKHIGTGPGCGLNAGHKAGVSHQTDGSSEIHPTKVGRWE</sequence>
<organism evidence="2">
    <name type="scientific">marine sediment metagenome</name>
    <dbReference type="NCBI Taxonomy" id="412755"/>
    <lineage>
        <taxon>unclassified sequences</taxon>
        <taxon>metagenomes</taxon>
        <taxon>ecological metagenomes</taxon>
    </lineage>
</organism>
<evidence type="ECO:0000313" key="2">
    <source>
        <dbReference type="EMBL" id="KKN74348.1"/>
    </source>
</evidence>
<evidence type="ECO:0000256" key="1">
    <source>
        <dbReference type="SAM" id="MobiDB-lite"/>
    </source>
</evidence>
<proteinExistence type="predicted"/>
<feature type="region of interest" description="Disordered" evidence="1">
    <location>
        <begin position="64"/>
        <end position="89"/>
    </location>
</feature>
<protein>
    <submittedName>
        <fullName evidence="2">Uncharacterized protein</fullName>
    </submittedName>
</protein>
<name>A0A0F9W8H8_9ZZZZ</name>
<dbReference type="AlphaFoldDB" id="A0A0F9W8H8"/>
<reference evidence="2" key="1">
    <citation type="journal article" date="2015" name="Nature">
        <title>Complex archaea that bridge the gap between prokaryotes and eukaryotes.</title>
        <authorList>
            <person name="Spang A."/>
            <person name="Saw J.H."/>
            <person name="Jorgensen S.L."/>
            <person name="Zaremba-Niedzwiedzka K."/>
            <person name="Martijn J."/>
            <person name="Lind A.E."/>
            <person name="van Eijk R."/>
            <person name="Schleper C."/>
            <person name="Guy L."/>
            <person name="Ettema T.J."/>
        </authorList>
    </citation>
    <scope>NUCLEOTIDE SEQUENCE</scope>
</reference>